<dbReference type="AlphaFoldDB" id="A0AAV4REN3"/>
<feature type="compositionally biased region" description="Polar residues" evidence="1">
    <location>
        <begin position="39"/>
        <end position="49"/>
    </location>
</feature>
<reference evidence="2 3" key="1">
    <citation type="submission" date="2021-06" db="EMBL/GenBank/DDBJ databases">
        <title>Caerostris darwini draft genome.</title>
        <authorList>
            <person name="Kono N."/>
            <person name="Arakawa K."/>
        </authorList>
    </citation>
    <scope>NUCLEOTIDE SEQUENCE [LARGE SCALE GENOMIC DNA]</scope>
</reference>
<protein>
    <submittedName>
        <fullName evidence="2">Uncharacterized protein</fullName>
    </submittedName>
</protein>
<feature type="compositionally biased region" description="Polar residues" evidence="1">
    <location>
        <begin position="293"/>
        <end position="307"/>
    </location>
</feature>
<dbReference type="Proteomes" id="UP001054837">
    <property type="component" value="Unassembled WGS sequence"/>
</dbReference>
<organism evidence="2 3">
    <name type="scientific">Caerostris darwini</name>
    <dbReference type="NCBI Taxonomy" id="1538125"/>
    <lineage>
        <taxon>Eukaryota</taxon>
        <taxon>Metazoa</taxon>
        <taxon>Ecdysozoa</taxon>
        <taxon>Arthropoda</taxon>
        <taxon>Chelicerata</taxon>
        <taxon>Arachnida</taxon>
        <taxon>Araneae</taxon>
        <taxon>Araneomorphae</taxon>
        <taxon>Entelegynae</taxon>
        <taxon>Araneoidea</taxon>
        <taxon>Araneidae</taxon>
        <taxon>Caerostris</taxon>
    </lineage>
</organism>
<accession>A0AAV4REN3</accession>
<feature type="region of interest" description="Disordered" evidence="1">
    <location>
        <begin position="1"/>
        <end position="49"/>
    </location>
</feature>
<name>A0AAV4REN3_9ARAC</name>
<feature type="region of interest" description="Disordered" evidence="1">
    <location>
        <begin position="272"/>
        <end position="317"/>
    </location>
</feature>
<dbReference type="EMBL" id="BPLQ01006084">
    <property type="protein sequence ID" value="GIY19945.1"/>
    <property type="molecule type" value="Genomic_DNA"/>
</dbReference>
<comment type="caution">
    <text evidence="2">The sequence shown here is derived from an EMBL/GenBank/DDBJ whole genome shotgun (WGS) entry which is preliminary data.</text>
</comment>
<gene>
    <name evidence="2" type="ORF">CDAR_231201</name>
</gene>
<evidence type="ECO:0000256" key="1">
    <source>
        <dbReference type="SAM" id="MobiDB-lite"/>
    </source>
</evidence>
<feature type="compositionally biased region" description="Basic and acidic residues" evidence="1">
    <location>
        <begin position="308"/>
        <end position="317"/>
    </location>
</feature>
<sequence>MPSFKSRNVSEKSKKASARKRKSSEKDIQDEPVGDDSSVAETTIGNNNEIETVKDPYISSNKEIVPAIKKSRYSVGDSDSDSLPDLKDLLQNSSTLKDDDSMNIEQNIKYNSLPVEFYDLEANENSITPTANKQNADCAPATDSLATPIRDSTSKMPKRTKLNIQNIDESASSSGKNDSKCLNVMQKKEMKGRFNKKNKVALKNKTNEVNVIDAIDTGINIALKTIGEADKNINFTGKKEIRENENSKLIKENKMSENVDLTLSPVKEIIHKNDSTNVKKSPKRKTNKKTRVSKNNNRNAFHLANSSMEKEQSISKKRVEMPENTIPSTVKDNVDGKECYNLNEIKLTNLNNAEKNINGENIETLVHFDDIIDTAISVQTVASPQTKTELLCRSPGWSKVKQVGKDFRVKIFRNFK</sequence>
<evidence type="ECO:0000313" key="2">
    <source>
        <dbReference type="EMBL" id="GIY19945.1"/>
    </source>
</evidence>
<evidence type="ECO:0000313" key="3">
    <source>
        <dbReference type="Proteomes" id="UP001054837"/>
    </source>
</evidence>
<keyword evidence="3" id="KW-1185">Reference proteome</keyword>
<feature type="compositionally biased region" description="Basic residues" evidence="1">
    <location>
        <begin position="280"/>
        <end position="292"/>
    </location>
</feature>
<proteinExistence type="predicted"/>
<feature type="region of interest" description="Disordered" evidence="1">
    <location>
        <begin position="129"/>
        <end position="155"/>
    </location>
</feature>